<keyword evidence="6" id="KW-1185">Reference proteome</keyword>
<dbReference type="Gene3D" id="3.30.70.580">
    <property type="entry name" value="Pseudouridine synthase I, catalytic domain, N-terminal subdomain"/>
    <property type="match status" value="1"/>
</dbReference>
<dbReference type="RefSeq" id="WP_230338254.1">
    <property type="nucleotide sequence ID" value="NZ_CP069798.1"/>
</dbReference>
<keyword evidence="2 3" id="KW-0413">Isomerase</keyword>
<dbReference type="GO" id="GO:0009982">
    <property type="term" value="F:pseudouridine synthase activity"/>
    <property type="evidence" value="ECO:0007669"/>
    <property type="project" value="InterPro"/>
</dbReference>
<dbReference type="InterPro" id="IPR042092">
    <property type="entry name" value="PsdUridine_s_RsuA/RluB/E/F_cat"/>
</dbReference>
<dbReference type="Proteomes" id="UP000653156">
    <property type="component" value="Chromosome"/>
</dbReference>
<dbReference type="AlphaFoldDB" id="A0A892ZD45"/>
<dbReference type="EMBL" id="CP069798">
    <property type="protein sequence ID" value="QRQ80961.1"/>
    <property type="molecule type" value="Genomic_DNA"/>
</dbReference>
<organism evidence="5 6">
    <name type="scientific">Paralysiella testudinis</name>
    <dbReference type="NCBI Taxonomy" id="2809020"/>
    <lineage>
        <taxon>Bacteria</taxon>
        <taxon>Pseudomonadati</taxon>
        <taxon>Pseudomonadota</taxon>
        <taxon>Betaproteobacteria</taxon>
        <taxon>Neisseriales</taxon>
        <taxon>Neisseriaceae</taxon>
        <taxon>Paralysiella</taxon>
    </lineage>
</organism>
<comment type="similarity">
    <text evidence="1 3">Belongs to the pseudouridine synthase RsuA family.</text>
</comment>
<evidence type="ECO:0000256" key="3">
    <source>
        <dbReference type="RuleBase" id="RU003887"/>
    </source>
</evidence>
<evidence type="ECO:0000313" key="6">
    <source>
        <dbReference type="Proteomes" id="UP000653156"/>
    </source>
</evidence>
<dbReference type="GO" id="GO:0001522">
    <property type="term" value="P:pseudouridine synthesis"/>
    <property type="evidence" value="ECO:0007669"/>
    <property type="project" value="InterPro"/>
</dbReference>
<dbReference type="InterPro" id="IPR050343">
    <property type="entry name" value="RsuA_PseudoU_synthase"/>
</dbReference>
<dbReference type="InterPro" id="IPR006145">
    <property type="entry name" value="PsdUridine_synth_RsuA/RluA"/>
</dbReference>
<dbReference type="PANTHER" id="PTHR47683">
    <property type="entry name" value="PSEUDOURIDINE SYNTHASE FAMILY PROTEIN-RELATED"/>
    <property type="match status" value="1"/>
</dbReference>
<dbReference type="SUPFAM" id="SSF55120">
    <property type="entry name" value="Pseudouridine synthase"/>
    <property type="match status" value="1"/>
</dbReference>
<reference evidence="5" key="1">
    <citation type="submission" date="2021-02" db="EMBL/GenBank/DDBJ databases">
        <title>Neisseriaceae sp. 26B isolated from the cloaca of a Common Toad-headed Turtle (Mesoclemmys nasuta).</title>
        <authorList>
            <person name="Spergser J."/>
            <person name="Busse H.-J."/>
        </authorList>
    </citation>
    <scope>NUCLEOTIDE SEQUENCE</scope>
    <source>
        <strain evidence="5">26B</strain>
    </source>
</reference>
<evidence type="ECO:0000313" key="5">
    <source>
        <dbReference type="EMBL" id="QRQ80961.1"/>
    </source>
</evidence>
<evidence type="ECO:0000259" key="4">
    <source>
        <dbReference type="Pfam" id="PF00849"/>
    </source>
</evidence>
<name>A0A892ZD45_9NEIS</name>
<protein>
    <recommendedName>
        <fullName evidence="3">Pseudouridine synthase</fullName>
        <ecNumber evidence="3">5.4.99.-</ecNumber>
    </recommendedName>
</protein>
<sequence>MSAKLIAFNKPYGVICQFSQHEKHPSLKQYIDVADVYPAGRLDTDSEGLLLLTDNGALQAKIAHPKHKLTKTYWAQLEGRPDAAALAQLQQGVDLGDFITEPAQIRLPEADEIARLWPRQPPIRVRQTVPDFWLEIRISEGKNRQVRRMCARVGLPCLRLVRVAIGGVSLFDPPLALGQWREVSPPSVWQRGA</sequence>
<dbReference type="PROSITE" id="PS01149">
    <property type="entry name" value="PSI_RSU"/>
    <property type="match status" value="1"/>
</dbReference>
<dbReference type="Gene3D" id="3.30.70.1560">
    <property type="entry name" value="Alpha-L RNA-binding motif"/>
    <property type="match status" value="1"/>
</dbReference>
<accession>A0A892ZD45</accession>
<proteinExistence type="inferred from homology"/>
<dbReference type="InterPro" id="IPR020103">
    <property type="entry name" value="PsdUridine_synth_cat_dom_sf"/>
</dbReference>
<gene>
    <name evidence="5" type="ORF">JQU52_09470</name>
</gene>
<dbReference type="Pfam" id="PF00849">
    <property type="entry name" value="PseudoU_synth_2"/>
    <property type="match status" value="1"/>
</dbReference>
<evidence type="ECO:0000256" key="2">
    <source>
        <dbReference type="ARBA" id="ARBA00023235"/>
    </source>
</evidence>
<dbReference type="GO" id="GO:0006364">
    <property type="term" value="P:rRNA processing"/>
    <property type="evidence" value="ECO:0007669"/>
    <property type="project" value="UniProtKB-ARBA"/>
</dbReference>
<dbReference type="InterPro" id="IPR000748">
    <property type="entry name" value="PsdUridine_synth_RsuA/RluB/E/F"/>
</dbReference>
<evidence type="ECO:0000256" key="1">
    <source>
        <dbReference type="ARBA" id="ARBA00008348"/>
    </source>
</evidence>
<dbReference type="KEGG" id="ptes:JQU52_09470"/>
<feature type="domain" description="Pseudouridine synthase RsuA/RluA-like" evidence="4">
    <location>
        <begin position="5"/>
        <end position="151"/>
    </location>
</feature>
<dbReference type="GO" id="GO:0003723">
    <property type="term" value="F:RNA binding"/>
    <property type="evidence" value="ECO:0007669"/>
    <property type="project" value="InterPro"/>
</dbReference>
<dbReference type="InterPro" id="IPR018496">
    <property type="entry name" value="PsdUridine_synth_RsuA/RluB_CS"/>
</dbReference>
<dbReference type="EC" id="5.4.99.-" evidence="3"/>
<dbReference type="InterPro" id="IPR020094">
    <property type="entry name" value="TruA/RsuA/RluB/E/F_N"/>
</dbReference>
<dbReference type="NCBIfam" id="TIGR00093">
    <property type="entry name" value="pseudouridine synthase"/>
    <property type="match status" value="1"/>
</dbReference>
<dbReference type="GO" id="GO:0140098">
    <property type="term" value="F:catalytic activity, acting on RNA"/>
    <property type="evidence" value="ECO:0007669"/>
    <property type="project" value="UniProtKB-ARBA"/>
</dbReference>
<dbReference type="PANTHER" id="PTHR47683:SF2">
    <property type="entry name" value="RNA-BINDING S4 DOMAIN-CONTAINING PROTEIN"/>
    <property type="match status" value="1"/>
</dbReference>